<sequence length="127" mass="14447">MFINTGGLPEQHKPHSVEELHLQAQHHHHGYRHPQQFGQHYQPCRSRRLTARRHSLLPDPRCHGSLSPAALLLKPWTPQPPSSLPQHSCSPLIIPPSPTLLFCSSSHCTETTRLTWMDSTAFFVLLK</sequence>
<dbReference type="Proteomes" id="UP000295070">
    <property type="component" value="Chromosome 18"/>
</dbReference>
<dbReference type="EMBL" id="SCKG01000018">
    <property type="protein sequence ID" value="TDH00540.1"/>
    <property type="molecule type" value="Genomic_DNA"/>
</dbReference>
<name>A0A484C9A2_PERFV</name>
<protein>
    <submittedName>
        <fullName evidence="1">Uncharacterized protein</fullName>
    </submittedName>
</protein>
<comment type="caution">
    <text evidence="1">The sequence shown here is derived from an EMBL/GenBank/DDBJ whole genome shotgun (WGS) entry which is preliminary data.</text>
</comment>
<dbReference type="AlphaFoldDB" id="A0A484C9A2"/>
<organism evidence="1 2">
    <name type="scientific">Perca flavescens</name>
    <name type="common">American yellow perch</name>
    <name type="synonym">Morone flavescens</name>
    <dbReference type="NCBI Taxonomy" id="8167"/>
    <lineage>
        <taxon>Eukaryota</taxon>
        <taxon>Metazoa</taxon>
        <taxon>Chordata</taxon>
        <taxon>Craniata</taxon>
        <taxon>Vertebrata</taxon>
        <taxon>Euteleostomi</taxon>
        <taxon>Actinopterygii</taxon>
        <taxon>Neopterygii</taxon>
        <taxon>Teleostei</taxon>
        <taxon>Neoteleostei</taxon>
        <taxon>Acanthomorphata</taxon>
        <taxon>Eupercaria</taxon>
        <taxon>Perciformes</taxon>
        <taxon>Percoidei</taxon>
        <taxon>Percidae</taxon>
        <taxon>Percinae</taxon>
        <taxon>Perca</taxon>
    </lineage>
</organism>
<gene>
    <name evidence="1" type="ORF">EPR50_G00189170</name>
</gene>
<proteinExistence type="predicted"/>
<keyword evidence="2" id="KW-1185">Reference proteome</keyword>
<evidence type="ECO:0000313" key="2">
    <source>
        <dbReference type="Proteomes" id="UP000295070"/>
    </source>
</evidence>
<evidence type="ECO:0000313" key="1">
    <source>
        <dbReference type="EMBL" id="TDH00540.1"/>
    </source>
</evidence>
<reference evidence="1 2" key="1">
    <citation type="submission" date="2019-01" db="EMBL/GenBank/DDBJ databases">
        <title>A chromosome-scale genome assembly of the yellow perch, Perca flavescens.</title>
        <authorList>
            <person name="Feron R."/>
            <person name="Morvezen R."/>
            <person name="Bestin A."/>
            <person name="Haffray P."/>
            <person name="Klopp C."/>
            <person name="Zahm M."/>
            <person name="Cabau C."/>
            <person name="Roques C."/>
            <person name="Donnadieu C."/>
            <person name="Bouchez O."/>
            <person name="Christie M."/>
            <person name="Larson W."/>
            <person name="Guiguen Y."/>
        </authorList>
    </citation>
    <scope>NUCLEOTIDE SEQUENCE [LARGE SCALE GENOMIC DNA]</scope>
    <source>
        <strain evidence="1">YP-PL-M2</strain>
        <tissue evidence="1">Blood</tissue>
    </source>
</reference>
<accession>A0A484C9A2</accession>